<keyword evidence="2" id="KW-1185">Reference proteome</keyword>
<accession>A0AAV0HAQ5</accession>
<protein>
    <submittedName>
        <fullName evidence="1">Uncharacterized protein</fullName>
    </submittedName>
</protein>
<dbReference type="Proteomes" id="UP001154282">
    <property type="component" value="Unassembled WGS sequence"/>
</dbReference>
<dbReference type="AlphaFoldDB" id="A0AAV0HAQ5"/>
<comment type="caution">
    <text evidence="1">The sequence shown here is derived from an EMBL/GenBank/DDBJ whole genome shotgun (WGS) entry which is preliminary data.</text>
</comment>
<dbReference type="EMBL" id="CAMGYJ010000002">
    <property type="protein sequence ID" value="CAI0382093.1"/>
    <property type="molecule type" value="Genomic_DNA"/>
</dbReference>
<name>A0AAV0HAQ5_9ROSI</name>
<organism evidence="1 2">
    <name type="scientific">Linum tenue</name>
    <dbReference type="NCBI Taxonomy" id="586396"/>
    <lineage>
        <taxon>Eukaryota</taxon>
        <taxon>Viridiplantae</taxon>
        <taxon>Streptophyta</taxon>
        <taxon>Embryophyta</taxon>
        <taxon>Tracheophyta</taxon>
        <taxon>Spermatophyta</taxon>
        <taxon>Magnoliopsida</taxon>
        <taxon>eudicotyledons</taxon>
        <taxon>Gunneridae</taxon>
        <taxon>Pentapetalae</taxon>
        <taxon>rosids</taxon>
        <taxon>fabids</taxon>
        <taxon>Malpighiales</taxon>
        <taxon>Linaceae</taxon>
        <taxon>Linum</taxon>
    </lineage>
</organism>
<evidence type="ECO:0000313" key="1">
    <source>
        <dbReference type="EMBL" id="CAI0382093.1"/>
    </source>
</evidence>
<proteinExistence type="predicted"/>
<sequence length="20" mass="2332">MSYFKPKVSPTKEELLMSLC</sequence>
<reference evidence="1" key="1">
    <citation type="submission" date="2022-08" db="EMBL/GenBank/DDBJ databases">
        <authorList>
            <person name="Gutierrez-Valencia J."/>
        </authorList>
    </citation>
    <scope>NUCLEOTIDE SEQUENCE</scope>
</reference>
<gene>
    <name evidence="1" type="ORF">LITE_LOCUS3420</name>
</gene>
<evidence type="ECO:0000313" key="2">
    <source>
        <dbReference type="Proteomes" id="UP001154282"/>
    </source>
</evidence>